<keyword evidence="2" id="KW-1185">Reference proteome</keyword>
<gene>
    <name evidence="1" type="ORF">L1987_80628</name>
</gene>
<reference evidence="2" key="1">
    <citation type="journal article" date="2022" name="Mol. Ecol. Resour.">
        <title>The genomes of chicory, endive, great burdock and yacon provide insights into Asteraceae palaeo-polyploidization history and plant inulin production.</title>
        <authorList>
            <person name="Fan W."/>
            <person name="Wang S."/>
            <person name="Wang H."/>
            <person name="Wang A."/>
            <person name="Jiang F."/>
            <person name="Liu H."/>
            <person name="Zhao H."/>
            <person name="Xu D."/>
            <person name="Zhang Y."/>
        </authorList>
    </citation>
    <scope>NUCLEOTIDE SEQUENCE [LARGE SCALE GENOMIC DNA]</scope>
    <source>
        <strain evidence="2">cv. Yunnan</strain>
    </source>
</reference>
<protein>
    <submittedName>
        <fullName evidence="1">Uncharacterized protein</fullName>
    </submittedName>
</protein>
<reference evidence="1 2" key="2">
    <citation type="journal article" date="2022" name="Mol. Ecol. Resour.">
        <title>The genomes of chicory, endive, great burdock and yacon provide insights into Asteraceae paleo-polyploidization history and plant inulin production.</title>
        <authorList>
            <person name="Fan W."/>
            <person name="Wang S."/>
            <person name="Wang H."/>
            <person name="Wang A."/>
            <person name="Jiang F."/>
            <person name="Liu H."/>
            <person name="Zhao H."/>
            <person name="Xu D."/>
            <person name="Zhang Y."/>
        </authorList>
    </citation>
    <scope>NUCLEOTIDE SEQUENCE [LARGE SCALE GENOMIC DNA]</scope>
    <source>
        <strain evidence="2">cv. Yunnan</strain>
        <tissue evidence="1">Leaves</tissue>
    </source>
</reference>
<proteinExistence type="predicted"/>
<evidence type="ECO:0000313" key="1">
    <source>
        <dbReference type="EMBL" id="KAI3686938.1"/>
    </source>
</evidence>
<organism evidence="1 2">
    <name type="scientific">Smallanthus sonchifolius</name>
    <dbReference type="NCBI Taxonomy" id="185202"/>
    <lineage>
        <taxon>Eukaryota</taxon>
        <taxon>Viridiplantae</taxon>
        <taxon>Streptophyta</taxon>
        <taxon>Embryophyta</taxon>
        <taxon>Tracheophyta</taxon>
        <taxon>Spermatophyta</taxon>
        <taxon>Magnoliopsida</taxon>
        <taxon>eudicotyledons</taxon>
        <taxon>Gunneridae</taxon>
        <taxon>Pentapetalae</taxon>
        <taxon>asterids</taxon>
        <taxon>campanulids</taxon>
        <taxon>Asterales</taxon>
        <taxon>Asteraceae</taxon>
        <taxon>Asteroideae</taxon>
        <taxon>Heliantheae alliance</taxon>
        <taxon>Millerieae</taxon>
        <taxon>Smallanthus</taxon>
    </lineage>
</organism>
<name>A0ACB8YND7_9ASTR</name>
<accession>A0ACB8YND7</accession>
<dbReference type="EMBL" id="CM042044">
    <property type="protein sequence ID" value="KAI3686938.1"/>
    <property type="molecule type" value="Genomic_DNA"/>
</dbReference>
<dbReference type="Proteomes" id="UP001056120">
    <property type="component" value="Linkage Group LG27"/>
</dbReference>
<sequence>MVAVTMFVDCGLVKRRIFKRDDDCRNWNLLFNGYRVALIACTQQFDGINVVYFSSLTFKYVGVTNEHW</sequence>
<evidence type="ECO:0000313" key="2">
    <source>
        <dbReference type="Proteomes" id="UP001056120"/>
    </source>
</evidence>
<comment type="caution">
    <text evidence="1">The sequence shown here is derived from an EMBL/GenBank/DDBJ whole genome shotgun (WGS) entry which is preliminary data.</text>
</comment>